<dbReference type="InterPro" id="IPR029032">
    <property type="entry name" value="AhpD-like"/>
</dbReference>
<proteinExistence type="predicted"/>
<keyword evidence="2" id="KW-0560">Oxidoreductase</keyword>
<protein>
    <submittedName>
        <fullName evidence="2">Putative peroxidase-related enzyme</fullName>
    </submittedName>
</protein>
<comment type="caution">
    <text evidence="2">The sequence shown here is derived from an EMBL/GenBank/DDBJ whole genome shotgun (WGS) entry which is preliminary data.</text>
</comment>
<dbReference type="SUPFAM" id="SSF69118">
    <property type="entry name" value="AhpD-like"/>
    <property type="match status" value="1"/>
</dbReference>
<dbReference type="RefSeq" id="WP_108210476.1">
    <property type="nucleotide sequence ID" value="NZ_QBKI01000002.1"/>
</dbReference>
<gene>
    <name evidence="2" type="ORF">C8N40_10228</name>
</gene>
<dbReference type="OrthoDB" id="9808310at2"/>
<reference evidence="2 3" key="1">
    <citation type="submission" date="2018-04" db="EMBL/GenBank/DDBJ databases">
        <title>Genomic Encyclopedia of Archaeal and Bacterial Type Strains, Phase II (KMG-II): from individual species to whole genera.</title>
        <authorList>
            <person name="Goeker M."/>
        </authorList>
    </citation>
    <scope>NUCLEOTIDE SEQUENCE [LARGE SCALE GENOMIC DNA]</scope>
    <source>
        <strain evidence="2 3">DSM 100162</strain>
    </source>
</reference>
<accession>A0A2T5YP17</accession>
<dbReference type="InterPro" id="IPR003779">
    <property type="entry name" value="CMD-like"/>
</dbReference>
<name>A0A2T5YP17_9BACT</name>
<organism evidence="2 3">
    <name type="scientific">Pontibacter mucosus</name>
    <dbReference type="NCBI Taxonomy" id="1649266"/>
    <lineage>
        <taxon>Bacteria</taxon>
        <taxon>Pseudomonadati</taxon>
        <taxon>Bacteroidota</taxon>
        <taxon>Cytophagia</taxon>
        <taxon>Cytophagales</taxon>
        <taxon>Hymenobacteraceae</taxon>
        <taxon>Pontibacter</taxon>
    </lineage>
</organism>
<sequence length="204" mass="22489">MTYINTGIKQPGIVELLFYKNNTGNALSNLANALLIEKSPLSSGERELIASYVSYLNECEFCHLSHSAAANAHLGDNGKTVSCIIENIETANISEKLKQLLKIAGKVQKSGKLVTSEDIEVAKLNGAIDEEIHDTVLIAAAFCMFNRYVDGLGTIPATKEEYPEMGRRMSKGYKMPPNFLKKFILKLMKRNSDSGAMEHMKNIS</sequence>
<dbReference type="Proteomes" id="UP000244225">
    <property type="component" value="Unassembled WGS sequence"/>
</dbReference>
<dbReference type="Gene3D" id="1.20.1290.10">
    <property type="entry name" value="AhpD-like"/>
    <property type="match status" value="1"/>
</dbReference>
<dbReference type="PANTHER" id="PTHR35446">
    <property type="entry name" value="SI:CH211-175M2.5"/>
    <property type="match status" value="1"/>
</dbReference>
<keyword evidence="3" id="KW-1185">Reference proteome</keyword>
<dbReference type="GO" id="GO:0051920">
    <property type="term" value="F:peroxiredoxin activity"/>
    <property type="evidence" value="ECO:0007669"/>
    <property type="project" value="InterPro"/>
</dbReference>
<feature type="domain" description="Carboxymuconolactone decarboxylase-like" evidence="1">
    <location>
        <begin position="25"/>
        <end position="104"/>
    </location>
</feature>
<dbReference type="PANTHER" id="PTHR35446:SF2">
    <property type="entry name" value="CARBOXYMUCONOLACTONE DECARBOXYLASE-LIKE DOMAIN-CONTAINING PROTEIN"/>
    <property type="match status" value="1"/>
</dbReference>
<evidence type="ECO:0000313" key="3">
    <source>
        <dbReference type="Proteomes" id="UP000244225"/>
    </source>
</evidence>
<evidence type="ECO:0000259" key="1">
    <source>
        <dbReference type="Pfam" id="PF02627"/>
    </source>
</evidence>
<keyword evidence="2" id="KW-0575">Peroxidase</keyword>
<dbReference type="EMBL" id="QBKI01000002">
    <property type="protein sequence ID" value="PTX21059.1"/>
    <property type="molecule type" value="Genomic_DNA"/>
</dbReference>
<dbReference type="Pfam" id="PF02627">
    <property type="entry name" value="CMD"/>
    <property type="match status" value="1"/>
</dbReference>
<evidence type="ECO:0000313" key="2">
    <source>
        <dbReference type="EMBL" id="PTX21059.1"/>
    </source>
</evidence>
<dbReference type="AlphaFoldDB" id="A0A2T5YP17"/>